<evidence type="ECO:0000259" key="6">
    <source>
        <dbReference type="SMART" id="SM01002"/>
    </source>
</evidence>
<comment type="pathway">
    <text evidence="1">Amino-acid degradation; L-alanine degradation via dehydrogenase pathway; NH(3) and pyruvate from L-alanine: step 1/1.</text>
</comment>
<dbReference type="InterPro" id="IPR007698">
    <property type="entry name" value="AlaDH/PNT_NAD(H)-bd"/>
</dbReference>
<feature type="domain" description="Alanine dehydrogenase/pyridine nucleotide transhydrogenase N-terminal" evidence="7">
    <location>
        <begin position="4"/>
        <end position="137"/>
    </location>
</feature>
<evidence type="ECO:0000259" key="7">
    <source>
        <dbReference type="SMART" id="SM01003"/>
    </source>
</evidence>
<keyword evidence="5" id="KW-0520">NAD</keyword>
<evidence type="ECO:0000256" key="2">
    <source>
        <dbReference type="ARBA" id="ARBA00005689"/>
    </source>
</evidence>
<comment type="similarity">
    <text evidence="2 5">Belongs to the AlaDH/PNT family.</text>
</comment>
<evidence type="ECO:0000256" key="4">
    <source>
        <dbReference type="ARBA" id="ARBA00023002"/>
    </source>
</evidence>
<keyword evidence="9" id="KW-1185">Reference proteome</keyword>
<dbReference type="GO" id="GO:0000286">
    <property type="term" value="F:alanine dehydrogenase activity"/>
    <property type="evidence" value="ECO:0007669"/>
    <property type="project" value="UniProtKB-EC"/>
</dbReference>
<dbReference type="SUPFAM" id="SSF51735">
    <property type="entry name" value="NAD(P)-binding Rossmann-fold domains"/>
    <property type="match status" value="1"/>
</dbReference>
<dbReference type="CDD" id="cd05305">
    <property type="entry name" value="L-AlaDH"/>
    <property type="match status" value="1"/>
</dbReference>
<feature type="domain" description="Alanine dehydrogenase/pyridine nucleotide transhydrogenase NAD(H)-binding" evidence="6">
    <location>
        <begin position="149"/>
        <end position="298"/>
    </location>
</feature>
<evidence type="ECO:0000256" key="5">
    <source>
        <dbReference type="PIRNR" id="PIRNR000183"/>
    </source>
</evidence>
<keyword evidence="4 5" id="KW-0560">Oxidoreductase</keyword>
<dbReference type="SMART" id="SM01003">
    <property type="entry name" value="AlaDh_PNT_N"/>
    <property type="match status" value="1"/>
</dbReference>
<evidence type="ECO:0000256" key="1">
    <source>
        <dbReference type="ARBA" id="ARBA00005206"/>
    </source>
</evidence>
<dbReference type="RefSeq" id="WP_075756735.1">
    <property type="nucleotide sequence ID" value="NZ_CP146991.1"/>
</dbReference>
<dbReference type="Pfam" id="PF01262">
    <property type="entry name" value="AlaDh_PNT_C"/>
    <property type="match status" value="1"/>
</dbReference>
<protein>
    <recommendedName>
        <fullName evidence="3 5">Alanine dehydrogenase</fullName>
        <ecNumber evidence="3 5">1.4.1.1</ecNumber>
    </recommendedName>
</protein>
<dbReference type="InterPro" id="IPR007886">
    <property type="entry name" value="AlaDH/PNT_N"/>
</dbReference>
<comment type="caution">
    <text evidence="8">The sequence shown here is derived from an EMBL/GenBank/DDBJ whole genome shotgun (WGS) entry which is preliminary data.</text>
</comment>
<dbReference type="InterPro" id="IPR036291">
    <property type="entry name" value="NAD(P)-bd_dom_sf"/>
</dbReference>
<dbReference type="Pfam" id="PF05222">
    <property type="entry name" value="AlaDh_PNT_N"/>
    <property type="match status" value="1"/>
</dbReference>
<dbReference type="SMART" id="SM01002">
    <property type="entry name" value="AlaDh_PNT_C"/>
    <property type="match status" value="1"/>
</dbReference>
<organism evidence="8 9">
    <name type="scientific">Sporomusa sphaeroides DSM 2875</name>
    <dbReference type="NCBI Taxonomy" id="1337886"/>
    <lineage>
        <taxon>Bacteria</taxon>
        <taxon>Bacillati</taxon>
        <taxon>Bacillota</taxon>
        <taxon>Negativicutes</taxon>
        <taxon>Selenomonadales</taxon>
        <taxon>Sporomusaceae</taxon>
        <taxon>Sporomusa</taxon>
    </lineage>
</organism>
<dbReference type="EMBL" id="FCOW01000050">
    <property type="protein sequence ID" value="CVK21835.1"/>
    <property type="molecule type" value="Genomic_DNA"/>
</dbReference>
<accession>A0ABM9WAJ9</accession>
<dbReference type="NCBIfam" id="TIGR00518">
    <property type="entry name" value="alaDH"/>
    <property type="match status" value="1"/>
</dbReference>
<dbReference type="PANTHER" id="PTHR42795:SF1">
    <property type="entry name" value="ALANINE DEHYDROGENASE"/>
    <property type="match status" value="1"/>
</dbReference>
<comment type="catalytic activity">
    <reaction evidence="5">
        <text>L-alanine + NAD(+) + H2O = pyruvate + NH4(+) + NADH + H(+)</text>
        <dbReference type="Rhea" id="RHEA:18405"/>
        <dbReference type="ChEBI" id="CHEBI:15361"/>
        <dbReference type="ChEBI" id="CHEBI:15377"/>
        <dbReference type="ChEBI" id="CHEBI:15378"/>
        <dbReference type="ChEBI" id="CHEBI:28938"/>
        <dbReference type="ChEBI" id="CHEBI:57540"/>
        <dbReference type="ChEBI" id="CHEBI:57945"/>
        <dbReference type="ChEBI" id="CHEBI:57972"/>
        <dbReference type="EC" id="1.4.1.1"/>
    </reaction>
</comment>
<evidence type="ECO:0000313" key="8">
    <source>
        <dbReference type="EMBL" id="CVK21835.1"/>
    </source>
</evidence>
<evidence type="ECO:0000313" key="9">
    <source>
        <dbReference type="Proteomes" id="UP000245702"/>
    </source>
</evidence>
<dbReference type="PIRSF" id="PIRSF000183">
    <property type="entry name" value="Alanine_dh"/>
    <property type="match status" value="1"/>
</dbReference>
<dbReference type="EC" id="1.4.1.1" evidence="3 5"/>
<dbReference type="Gene3D" id="3.40.50.720">
    <property type="entry name" value="NAD(P)-binding Rossmann-like Domain"/>
    <property type="match status" value="2"/>
</dbReference>
<gene>
    <name evidence="8" type="primary">ald</name>
    <name evidence="8" type="ORF">SSPH_04553</name>
</gene>
<sequence length="371" mass="39623">MIIGVVKEIKNNENRVGLTPAGTDALCKAGHTVLVEKSAGIGSGFADEDYRKVGGLIVSDKKALFAEADMIIKVKEPLPEEYDLFHEGQILYTYLHLAPEPALAKALLDKKVIGIAYETIEGPNHSLPLLSPMSEVAGRMAVQIGAQFLEKPYGGKGSLLGGIPGVEAAQVVIIGGGIVGTNAAKMAIGLRARVTIIDCSLERLRYLDDIFGSSVVTVMSNSYNIAHWVRKADLLIGAVLIPGAKAPKLVSEDMVRSMEDGSVIVDVAIDQGGSIETVDRVTTHSEPTYTRHGVIHYSVANMPGAVARTSTFGLTNATLNYALQIANKGWKKAILDNPGLDKGVNVFDGKITYKSVADALNTSYYPLYELL</sequence>
<dbReference type="InterPro" id="IPR008141">
    <property type="entry name" value="Ala_DH"/>
</dbReference>
<dbReference type="PANTHER" id="PTHR42795">
    <property type="entry name" value="ALANINE DEHYDROGENASE"/>
    <property type="match status" value="1"/>
</dbReference>
<dbReference type="Proteomes" id="UP000245702">
    <property type="component" value="Unassembled WGS sequence"/>
</dbReference>
<name>A0ABM9WAJ9_9FIRM</name>
<evidence type="ECO:0000256" key="3">
    <source>
        <dbReference type="ARBA" id="ARBA00012897"/>
    </source>
</evidence>
<proteinExistence type="inferred from homology"/>
<reference evidence="8 9" key="1">
    <citation type="submission" date="2016-01" db="EMBL/GenBank/DDBJ databases">
        <authorList>
            <person name="Brown R."/>
        </authorList>
    </citation>
    <scope>NUCLEOTIDE SEQUENCE [LARGE SCALE GENOMIC DNA]</scope>
    <source>
        <strain evidence="8">Sporomusa sphaeroides DSM 2875</strain>
    </source>
</reference>
<dbReference type="SUPFAM" id="SSF52283">
    <property type="entry name" value="Formate/glycerate dehydrogenase catalytic domain-like"/>
    <property type="match status" value="1"/>
</dbReference>